<evidence type="ECO:0000256" key="5">
    <source>
        <dbReference type="ARBA" id="ARBA00022705"/>
    </source>
</evidence>
<comment type="subunit">
    <text evidence="7">DNA polymerase III contains a core (composed of alpha, epsilon and theta chains) that associates with a tau subunit. This core dimerizes to form the POLIII' complex. PolIII' associates with the gamma complex (composed of gamma, delta, delta', psi and chi chains) and with the beta chain to form the complete DNA polymerase III complex.</text>
</comment>
<protein>
    <recommendedName>
        <fullName evidence="2">DNA polymerase III subunit delta'</fullName>
        <ecNumber evidence="1">2.7.7.7</ecNumber>
    </recommendedName>
</protein>
<gene>
    <name evidence="11" type="ORF">D9V80_01385</name>
</gene>
<evidence type="ECO:0000259" key="10">
    <source>
        <dbReference type="Pfam" id="PF09115"/>
    </source>
</evidence>
<accession>A0A4D6YM67</accession>
<name>A0A4D6YM67_9GAMM</name>
<organism evidence="11 12">
    <name type="scientific">Buchnera aphidicola</name>
    <name type="common">Thelaxes californica</name>
    <dbReference type="NCBI Taxonomy" id="1315998"/>
    <lineage>
        <taxon>Bacteria</taxon>
        <taxon>Pseudomonadati</taxon>
        <taxon>Pseudomonadota</taxon>
        <taxon>Gammaproteobacteria</taxon>
        <taxon>Enterobacterales</taxon>
        <taxon>Erwiniaceae</taxon>
        <taxon>Buchnera</taxon>
    </lineage>
</organism>
<dbReference type="PANTHER" id="PTHR11669:SF8">
    <property type="entry name" value="DNA POLYMERASE III SUBUNIT DELTA"/>
    <property type="match status" value="1"/>
</dbReference>
<dbReference type="Gene3D" id="3.40.50.300">
    <property type="entry name" value="P-loop containing nucleotide triphosphate hydrolases"/>
    <property type="match status" value="1"/>
</dbReference>
<keyword evidence="5" id="KW-0235">DNA replication</keyword>
<dbReference type="Pfam" id="PF09115">
    <property type="entry name" value="DNApol3-delta_C"/>
    <property type="match status" value="1"/>
</dbReference>
<evidence type="ECO:0000256" key="7">
    <source>
        <dbReference type="ARBA" id="ARBA00026073"/>
    </source>
</evidence>
<keyword evidence="4" id="KW-0548">Nucleotidyltransferase</keyword>
<dbReference type="EC" id="2.7.7.7" evidence="1"/>
<evidence type="ECO:0000313" key="11">
    <source>
        <dbReference type="EMBL" id="QCI26808.1"/>
    </source>
</evidence>
<dbReference type="Gene3D" id="1.20.272.10">
    <property type="match status" value="1"/>
</dbReference>
<proteinExistence type="predicted"/>
<feature type="domain" description="DNA polymerase III delta subunit C-terminal" evidence="10">
    <location>
        <begin position="120"/>
        <end position="232"/>
    </location>
</feature>
<comment type="function">
    <text evidence="8">DNA polymerase III is a complex, multichain enzyme responsible for most of the replicative synthesis in bacteria. This DNA polymerase also exhibits 3' to 5' exonuclease activity.</text>
</comment>
<comment type="catalytic activity">
    <reaction evidence="9">
        <text>DNA(n) + a 2'-deoxyribonucleoside 5'-triphosphate = DNA(n+1) + diphosphate</text>
        <dbReference type="Rhea" id="RHEA:22508"/>
        <dbReference type="Rhea" id="RHEA-COMP:17339"/>
        <dbReference type="Rhea" id="RHEA-COMP:17340"/>
        <dbReference type="ChEBI" id="CHEBI:33019"/>
        <dbReference type="ChEBI" id="CHEBI:61560"/>
        <dbReference type="ChEBI" id="CHEBI:173112"/>
        <dbReference type="EC" id="2.7.7.7"/>
    </reaction>
</comment>
<dbReference type="InterPro" id="IPR015199">
    <property type="entry name" value="DNA_pol_III_delta_C"/>
</dbReference>
<reference evidence="11 12" key="1">
    <citation type="submission" date="2018-12" db="EMBL/GenBank/DDBJ databases">
        <authorList>
            <person name="Chong R.A."/>
        </authorList>
    </citation>
    <scope>NUCLEOTIDE SEQUENCE [LARGE SCALE GENOMIC DNA]</scope>
    <source>
        <strain evidence="11 12">Tca</strain>
    </source>
</reference>
<evidence type="ECO:0000256" key="4">
    <source>
        <dbReference type="ARBA" id="ARBA00022695"/>
    </source>
</evidence>
<dbReference type="AlphaFoldDB" id="A0A4D6YM67"/>
<sequence length="235" mass="27863">MDTIQKTINHISKTSKQGGLKIIWIDEPISLTHSSNNALLKTLEEPPNNTFFFLTHTHTLNSLNATLYSRCYIYTVPIPDPKISLHWLIKKTSIEKKKCKIALDVSNNYPIEAINLLQSHLWNERKDFFKKFYLACKKKNFFLLLPEFQLKNYNLKIEWIFSILLDALRFQYKNYIYIYNQDQLKLIKKITKLLSNNDIDKTIRSWLYCKKILSTTPFINVELIIAKELIKWTLN</sequence>
<evidence type="ECO:0000256" key="1">
    <source>
        <dbReference type="ARBA" id="ARBA00012417"/>
    </source>
</evidence>
<dbReference type="PANTHER" id="PTHR11669">
    <property type="entry name" value="REPLICATION FACTOR C / DNA POLYMERASE III GAMMA-TAU SUBUNIT"/>
    <property type="match status" value="1"/>
</dbReference>
<evidence type="ECO:0000256" key="8">
    <source>
        <dbReference type="ARBA" id="ARBA00037724"/>
    </source>
</evidence>
<dbReference type="GO" id="GO:0009360">
    <property type="term" value="C:DNA polymerase III complex"/>
    <property type="evidence" value="ECO:0007669"/>
    <property type="project" value="InterPro"/>
</dbReference>
<dbReference type="InterPro" id="IPR050238">
    <property type="entry name" value="DNA_Rep/Repair_Clamp_Loader"/>
</dbReference>
<dbReference type="InterPro" id="IPR027417">
    <property type="entry name" value="P-loop_NTPase"/>
</dbReference>
<reference evidence="11 12" key="2">
    <citation type="submission" date="2019-05" db="EMBL/GenBank/DDBJ databases">
        <title>Genome evolution of the obligate endosymbiont Buchnera aphidicola.</title>
        <authorList>
            <person name="Moran N.A."/>
        </authorList>
    </citation>
    <scope>NUCLEOTIDE SEQUENCE [LARGE SCALE GENOMIC DNA]</scope>
    <source>
        <strain evidence="11 12">Tca</strain>
    </source>
</reference>
<dbReference type="OrthoDB" id="9811073at2"/>
<dbReference type="GO" id="GO:0006261">
    <property type="term" value="P:DNA-templated DNA replication"/>
    <property type="evidence" value="ECO:0007669"/>
    <property type="project" value="TreeGrafter"/>
</dbReference>
<evidence type="ECO:0000256" key="9">
    <source>
        <dbReference type="ARBA" id="ARBA00049244"/>
    </source>
</evidence>
<dbReference type="EMBL" id="CP034852">
    <property type="protein sequence ID" value="QCI26808.1"/>
    <property type="molecule type" value="Genomic_DNA"/>
</dbReference>
<dbReference type="Proteomes" id="UP000298782">
    <property type="component" value="Chromosome"/>
</dbReference>
<evidence type="ECO:0000256" key="3">
    <source>
        <dbReference type="ARBA" id="ARBA00022679"/>
    </source>
</evidence>
<keyword evidence="6" id="KW-0239">DNA-directed DNA polymerase</keyword>
<dbReference type="InterPro" id="IPR008921">
    <property type="entry name" value="DNA_pol3_clamp-load_cplx_C"/>
</dbReference>
<evidence type="ECO:0000313" key="12">
    <source>
        <dbReference type="Proteomes" id="UP000298782"/>
    </source>
</evidence>
<dbReference type="SUPFAM" id="SSF48019">
    <property type="entry name" value="post-AAA+ oligomerization domain-like"/>
    <property type="match status" value="1"/>
</dbReference>
<dbReference type="Pfam" id="PF13177">
    <property type="entry name" value="DNA_pol3_delta2"/>
    <property type="match status" value="1"/>
</dbReference>
<dbReference type="SUPFAM" id="SSF52540">
    <property type="entry name" value="P-loop containing nucleoside triphosphate hydrolases"/>
    <property type="match status" value="1"/>
</dbReference>
<evidence type="ECO:0000256" key="6">
    <source>
        <dbReference type="ARBA" id="ARBA00022932"/>
    </source>
</evidence>
<evidence type="ECO:0000256" key="2">
    <source>
        <dbReference type="ARBA" id="ARBA00014363"/>
    </source>
</evidence>
<keyword evidence="3" id="KW-0808">Transferase</keyword>
<keyword evidence="12" id="KW-1185">Reference proteome</keyword>
<dbReference type="GO" id="GO:0003677">
    <property type="term" value="F:DNA binding"/>
    <property type="evidence" value="ECO:0007669"/>
    <property type="project" value="InterPro"/>
</dbReference>
<dbReference type="GO" id="GO:0003887">
    <property type="term" value="F:DNA-directed DNA polymerase activity"/>
    <property type="evidence" value="ECO:0007669"/>
    <property type="project" value="UniProtKB-KW"/>
</dbReference>